<dbReference type="CDD" id="cd08161">
    <property type="entry name" value="SET"/>
    <property type="match status" value="1"/>
</dbReference>
<dbReference type="EMBL" id="JOKH01000001">
    <property type="protein sequence ID" value="KEQ18731.1"/>
    <property type="molecule type" value="Genomic_DNA"/>
</dbReference>
<dbReference type="AlphaFoldDB" id="A0A081NJV8"/>
<dbReference type="Proteomes" id="UP000028073">
    <property type="component" value="Unassembled WGS sequence"/>
</dbReference>
<dbReference type="InterPro" id="IPR046341">
    <property type="entry name" value="SET_dom_sf"/>
</dbReference>
<protein>
    <recommendedName>
        <fullName evidence="1">SET domain-containing protein</fullName>
    </recommendedName>
</protein>
<keyword evidence="3" id="KW-1185">Reference proteome</keyword>
<evidence type="ECO:0000313" key="2">
    <source>
        <dbReference type="EMBL" id="KEQ18731.1"/>
    </source>
</evidence>
<sequence>MKDDTCFVWIKEEVKQNGIWTKVNTEKGVDGDRKGDHEEKTILRKMNHSEKNNAAHFVCEDGTVKFYTTRPIEAGEELLWDYDEDVESNFEKGVKKLIIQSPKSYVQVIDGDVMLKKTKHPKLNVKSFLRL</sequence>
<accession>A0A081NJV8</accession>
<feature type="domain" description="SET" evidence="1">
    <location>
        <begin position="1"/>
        <end position="83"/>
    </location>
</feature>
<dbReference type="PROSITE" id="PS50280">
    <property type="entry name" value="SET"/>
    <property type="match status" value="1"/>
</dbReference>
<evidence type="ECO:0000259" key="1">
    <source>
        <dbReference type="PROSITE" id="PS50280"/>
    </source>
</evidence>
<dbReference type="InterPro" id="IPR001214">
    <property type="entry name" value="SET_dom"/>
</dbReference>
<reference evidence="2 3" key="1">
    <citation type="submission" date="2014-06" db="EMBL/GenBank/DDBJ databases">
        <title>Whole Genome Sequences of Three Symbiotic Endozoicomonas Bacteria.</title>
        <authorList>
            <person name="Neave M.J."/>
            <person name="Apprill A."/>
            <person name="Voolstra C.R."/>
        </authorList>
    </citation>
    <scope>NUCLEOTIDE SEQUENCE [LARGE SCALE GENOMIC DNA]</scope>
    <source>
        <strain evidence="2 3">DSM 25634</strain>
    </source>
</reference>
<gene>
    <name evidence="2" type="ORF">GZ78_01115</name>
</gene>
<dbReference type="SUPFAM" id="SSF82199">
    <property type="entry name" value="SET domain"/>
    <property type="match status" value="1"/>
</dbReference>
<comment type="caution">
    <text evidence="2">The sequence shown here is derived from an EMBL/GenBank/DDBJ whole genome shotgun (WGS) entry which is preliminary data.</text>
</comment>
<name>A0A081NJV8_9GAMM</name>
<evidence type="ECO:0000313" key="3">
    <source>
        <dbReference type="Proteomes" id="UP000028073"/>
    </source>
</evidence>
<dbReference type="RefSeq" id="WP_034832047.1">
    <property type="nucleotide sequence ID" value="NZ_JOKH01000001.1"/>
</dbReference>
<dbReference type="OrthoDB" id="9861743at2"/>
<organism evidence="2 3">
    <name type="scientific">Endozoicomonas numazuensis</name>
    <dbReference type="NCBI Taxonomy" id="1137799"/>
    <lineage>
        <taxon>Bacteria</taxon>
        <taxon>Pseudomonadati</taxon>
        <taxon>Pseudomonadota</taxon>
        <taxon>Gammaproteobacteria</taxon>
        <taxon>Oceanospirillales</taxon>
        <taxon>Endozoicomonadaceae</taxon>
        <taxon>Endozoicomonas</taxon>
    </lineage>
</organism>
<proteinExistence type="predicted"/>
<dbReference type="Pfam" id="PF00856">
    <property type="entry name" value="SET"/>
    <property type="match status" value="1"/>
</dbReference>
<dbReference type="Gene3D" id="2.170.270.10">
    <property type="entry name" value="SET domain"/>
    <property type="match status" value="1"/>
</dbReference>